<dbReference type="AlphaFoldDB" id="A0A1M6RVV2"/>
<dbReference type="RefSeq" id="WP_073302802.1">
    <property type="nucleotide sequence ID" value="NZ_FRAW01000004.1"/>
</dbReference>
<dbReference type="PROSITE" id="PS00659">
    <property type="entry name" value="GLYCOSYL_HYDROL_F5"/>
    <property type="match status" value="1"/>
</dbReference>
<name>A0A1M6RVV2_9BACT</name>
<gene>
    <name evidence="5" type="ORF">SAMN05720469_104130</name>
</gene>
<keyword evidence="3" id="KW-0732">Signal</keyword>
<dbReference type="NCBIfam" id="TIGR04183">
    <property type="entry name" value="Por_Secre_tail"/>
    <property type="match status" value="1"/>
</dbReference>
<dbReference type="InterPro" id="IPR026444">
    <property type="entry name" value="Secre_tail"/>
</dbReference>
<dbReference type="GO" id="GO:0004553">
    <property type="term" value="F:hydrolase activity, hydrolyzing O-glycosyl compounds"/>
    <property type="evidence" value="ECO:0007669"/>
    <property type="project" value="InterPro"/>
</dbReference>
<evidence type="ECO:0000259" key="4">
    <source>
        <dbReference type="Pfam" id="PF00150"/>
    </source>
</evidence>
<proteinExistence type="predicted"/>
<protein>
    <submittedName>
        <fullName evidence="5">Endoglucanase</fullName>
    </submittedName>
</protein>
<dbReference type="PANTHER" id="PTHR34142">
    <property type="entry name" value="ENDO-BETA-1,4-GLUCANASE A"/>
    <property type="match status" value="1"/>
</dbReference>
<evidence type="ECO:0000256" key="3">
    <source>
        <dbReference type="SAM" id="SignalP"/>
    </source>
</evidence>
<dbReference type="InterPro" id="IPR017853">
    <property type="entry name" value="GH"/>
</dbReference>
<reference evidence="6" key="1">
    <citation type="submission" date="2016-11" db="EMBL/GenBank/DDBJ databases">
        <authorList>
            <person name="Varghese N."/>
            <person name="Submissions S."/>
        </authorList>
    </citation>
    <scope>NUCLEOTIDE SEQUENCE [LARGE SCALE GENOMIC DNA]</scope>
    <source>
        <strain evidence="6">UWOS</strain>
    </source>
</reference>
<keyword evidence="6" id="KW-1185">Reference proteome</keyword>
<dbReference type="PANTHER" id="PTHR34142:SF1">
    <property type="entry name" value="GLYCOSIDE HYDROLASE FAMILY 5 DOMAIN-CONTAINING PROTEIN"/>
    <property type="match status" value="1"/>
</dbReference>
<dbReference type="Proteomes" id="UP000184275">
    <property type="component" value="Unassembled WGS sequence"/>
</dbReference>
<dbReference type="SUPFAM" id="SSF51445">
    <property type="entry name" value="(Trans)glycosidases"/>
    <property type="match status" value="1"/>
</dbReference>
<dbReference type="GO" id="GO:0000272">
    <property type="term" value="P:polysaccharide catabolic process"/>
    <property type="evidence" value="ECO:0007669"/>
    <property type="project" value="InterPro"/>
</dbReference>
<evidence type="ECO:0000256" key="2">
    <source>
        <dbReference type="ARBA" id="ARBA00023295"/>
    </source>
</evidence>
<keyword evidence="2" id="KW-0326">Glycosidase</keyword>
<feature type="chain" id="PRO_5013133367" evidence="3">
    <location>
        <begin position="22"/>
        <end position="731"/>
    </location>
</feature>
<accession>A0A1M6RVV2</accession>
<organism evidence="5 6">
    <name type="scientific">Fibrobacter intestinalis</name>
    <dbReference type="NCBI Taxonomy" id="28122"/>
    <lineage>
        <taxon>Bacteria</taxon>
        <taxon>Pseudomonadati</taxon>
        <taxon>Fibrobacterota</taxon>
        <taxon>Fibrobacteria</taxon>
        <taxon>Fibrobacterales</taxon>
        <taxon>Fibrobacteraceae</taxon>
        <taxon>Fibrobacter</taxon>
    </lineage>
</organism>
<evidence type="ECO:0000313" key="5">
    <source>
        <dbReference type="EMBL" id="SHK36626.1"/>
    </source>
</evidence>
<dbReference type="InterPro" id="IPR001547">
    <property type="entry name" value="Glyco_hydro_5"/>
</dbReference>
<dbReference type="InterPro" id="IPR018087">
    <property type="entry name" value="Glyco_hydro_5_CS"/>
</dbReference>
<sequence>MKTFTKFLCASVLAFSATAFADVSSAKPIRVGPVQNYGALGTSGSKIISLKNNKQVVLRGVSLFWSDATGSQYYNPEVISWAAKNLGIDVFRFAMGIEYYKADESDPLDENYSYKGNPSSNLASLEQMVEAAIKNDIYIIIDWHSHRATNEQDLALAFFSQVAQKYADVPNVIFEIFNEPVNQRWSEISNYANTIVPKIRQYTQNLILVGTPSWSQLSSYGGVSGTNIAYVLHFYAGTHSVSTYGTRATAAMNSGNAVFISEWGTTSADGKGTANESATNEWLTFMDQNNISNCNWSLRQYRSTVDNSEEGSAIFDGSENLTTQEALNNASYTASGTIVKNYLQKHIRPWADSLVAGKSGSCHFKSKTVSETAGSVDLTAGCSYTSSNTEAVSVSGSTASIVGAGFAILTGNDGSESVIVVEEEPKQTSEITDFTCRYGGNCSQGHEMRNYTGSSDFETLLAKKSTTVEGGKMSFQSLSPDLFSVKMGICNNKNYCYGATYGVSLPMLQFTGSYGEGKIVVSAPAVTGYRALNDTITVIFAKGQQRLHSKFKNRTLTLGELSEANALPDTTLNGGTATSYTYNDKESTPYLTKLATQIQAGTSNAIVRITASAPETENWEAFQKSITVIIGDSALASAENKEEFYATPIIASAKIAPFRTEIQHGSLLLQIPQSGWVNWAIYTSAGKVISKQKQNLSAGTHLISLQNIPTGSYILRVRQGSKQASFHWNKH</sequence>
<dbReference type="EMBL" id="FRAW01000004">
    <property type="protein sequence ID" value="SHK36626.1"/>
    <property type="molecule type" value="Genomic_DNA"/>
</dbReference>
<feature type="domain" description="Glycoside hydrolase family 5" evidence="4">
    <location>
        <begin position="52"/>
        <end position="300"/>
    </location>
</feature>
<evidence type="ECO:0000313" key="6">
    <source>
        <dbReference type="Proteomes" id="UP000184275"/>
    </source>
</evidence>
<dbReference type="Gene3D" id="3.20.20.80">
    <property type="entry name" value="Glycosidases"/>
    <property type="match status" value="1"/>
</dbReference>
<feature type="signal peptide" evidence="3">
    <location>
        <begin position="1"/>
        <end position="21"/>
    </location>
</feature>
<keyword evidence="1" id="KW-0378">Hydrolase</keyword>
<evidence type="ECO:0000256" key="1">
    <source>
        <dbReference type="ARBA" id="ARBA00022801"/>
    </source>
</evidence>
<dbReference type="Pfam" id="PF00150">
    <property type="entry name" value="Cellulase"/>
    <property type="match status" value="1"/>
</dbReference>